<dbReference type="AlphaFoldDB" id="A0A811G777"/>
<dbReference type="Proteomes" id="UP000489961">
    <property type="component" value="Unassembled WGS sequence"/>
</dbReference>
<organism evidence="1 2">
    <name type="scientific">Acinetobacter bouvetii</name>
    <dbReference type="NCBI Taxonomy" id="202951"/>
    <lineage>
        <taxon>Bacteria</taxon>
        <taxon>Pseudomonadati</taxon>
        <taxon>Pseudomonadota</taxon>
        <taxon>Gammaproteobacteria</taxon>
        <taxon>Moraxellales</taxon>
        <taxon>Moraxellaceae</taxon>
        <taxon>Acinetobacter</taxon>
    </lineage>
</organism>
<reference evidence="1 2" key="1">
    <citation type="submission" date="2020-02" db="EMBL/GenBank/DDBJ databases">
        <authorList>
            <person name="Chaudhuri R."/>
        </authorList>
    </citation>
    <scope>NUCLEOTIDE SEQUENCE [LARGE SCALE GENOMIC DNA]</scope>
    <source>
        <strain evidence="1">SFB21</strain>
    </source>
</reference>
<evidence type="ECO:0000313" key="2">
    <source>
        <dbReference type="Proteomes" id="UP000489961"/>
    </source>
</evidence>
<accession>A0A811G777</accession>
<evidence type="ECO:0000313" key="1">
    <source>
        <dbReference type="EMBL" id="CAB1210043.1"/>
    </source>
</evidence>
<sequence length="299" mass="33090">MLYDGSKGAVTSSILITPNASQVAKVLRGGAAGFALTLAVEQLLGAVDWVLDPANSKIRYKDQSDLTSTAYGFIIPINNTSVLYGFTKENVCSKYFNYYSKQYPLNTNDSQKNSYRQELKDNSCYVHAMPLNVQASYVLIYNNSNYNPNQEKTLSLETVAQKVIENAESDNLDAQFAVLAAANNILSEAENDDAKRKPIEDELENNAKCPSGIVRNGSCWICDKSQFMPITRATRDAKTATRYKGCNSSTDLTTKAANAILFRNLINARVQENACWLPPDPNHILRLAEDRNALSNCEN</sequence>
<name>A0A811G777_9GAMM</name>
<protein>
    <submittedName>
        <fullName evidence="1">Uncharacterized protein</fullName>
    </submittedName>
</protein>
<gene>
    <name evidence="1" type="ORF">SFB21_0721</name>
</gene>
<dbReference type="EMBL" id="CADDTS010000013">
    <property type="protein sequence ID" value="CAB1210043.1"/>
    <property type="molecule type" value="Genomic_DNA"/>
</dbReference>
<comment type="caution">
    <text evidence="1">The sequence shown here is derived from an EMBL/GenBank/DDBJ whole genome shotgun (WGS) entry which is preliminary data.</text>
</comment>
<proteinExistence type="predicted"/>